<evidence type="ECO:0000256" key="3">
    <source>
        <dbReference type="ARBA" id="ARBA00023125"/>
    </source>
</evidence>
<dbReference type="GO" id="GO:0032993">
    <property type="term" value="C:protein-DNA complex"/>
    <property type="evidence" value="ECO:0007669"/>
    <property type="project" value="TreeGrafter"/>
</dbReference>
<dbReference type="RefSeq" id="WP_011633146.1">
    <property type="nucleotide sequence ID" value="NZ_PDNV01000011.1"/>
</dbReference>
<protein>
    <recommendedName>
        <fullName evidence="5">LysR substrate-binding domain-containing protein</fullName>
    </recommendedName>
</protein>
<keyword evidence="3" id="KW-0238">DNA-binding</keyword>
<dbReference type="SUPFAM" id="SSF53850">
    <property type="entry name" value="Periplasmic binding protein-like II"/>
    <property type="match status" value="1"/>
</dbReference>
<sequence length="219" mass="24277">MPSNADRRPLRIAVSFGAIHAQLATLLARQRIEEPETPVALYEVDPVEQIAGLKGRRYELGFTLDARAEHGLKMQPLWYDELAVMLPVRSPLLAYPVIPLSALVDYPVVMWHSEVCAAMHYYVQALFVEAEITPYVTAQARSFEFMAAVVAAGYGVGLAARSRIDEAQEAGIVARPLHADGHTITTFLIYCDEVSERVKRFIERARRCAGTVSHRGVVG</sequence>
<comment type="caution">
    <text evidence="6">The sequence shown here is derived from an EMBL/GenBank/DDBJ whole genome shotgun (WGS) entry which is preliminary data.</text>
</comment>
<evidence type="ECO:0000259" key="5">
    <source>
        <dbReference type="Pfam" id="PF03466"/>
    </source>
</evidence>
<dbReference type="CDD" id="cd08414">
    <property type="entry name" value="PBP2_LTTR_aromatics_like"/>
    <property type="match status" value="1"/>
</dbReference>
<feature type="domain" description="LysR substrate-binding" evidence="5">
    <location>
        <begin position="5"/>
        <end position="206"/>
    </location>
</feature>
<dbReference type="PANTHER" id="PTHR30346">
    <property type="entry name" value="TRANSCRIPTIONAL DUAL REGULATOR HCAR-RELATED"/>
    <property type="match status" value="1"/>
</dbReference>
<dbReference type="Gene3D" id="3.40.190.10">
    <property type="entry name" value="Periplasmic binding protein-like II"/>
    <property type="match status" value="2"/>
</dbReference>
<dbReference type="OrthoDB" id="9178873at2"/>
<keyword evidence="4" id="KW-0804">Transcription</keyword>
<reference evidence="6 7" key="1">
    <citation type="submission" date="2017-10" db="EMBL/GenBank/DDBJ databases">
        <title>Two draft genome sequences of Pusillimonas sp. strains isolated from a nitrate- and radionuclide-contaminated groundwater in Russia.</title>
        <authorList>
            <person name="Grouzdev D.S."/>
            <person name="Tourova T.P."/>
            <person name="Goeva M.A."/>
            <person name="Babich T.L."/>
            <person name="Sokolova D.S."/>
            <person name="Abdullin R."/>
            <person name="Poltaraus A.B."/>
            <person name="Toshchakov S.V."/>
            <person name="Nazina T.N."/>
        </authorList>
    </citation>
    <scope>NUCLEOTIDE SEQUENCE [LARGE SCALE GENOMIC DNA]</scope>
    <source>
        <strain evidence="6 7">JR1/69-2-13</strain>
    </source>
</reference>
<accession>A0A2N4UCJ4</accession>
<gene>
    <name evidence="6" type="ORF">CR155_16820</name>
</gene>
<dbReference type="Pfam" id="PF03466">
    <property type="entry name" value="LysR_substrate"/>
    <property type="match status" value="1"/>
</dbReference>
<dbReference type="PANTHER" id="PTHR30346:SF0">
    <property type="entry name" value="HCA OPERON TRANSCRIPTIONAL ACTIVATOR HCAR"/>
    <property type="match status" value="1"/>
</dbReference>
<keyword evidence="2" id="KW-0805">Transcription regulation</keyword>
<evidence type="ECO:0000313" key="7">
    <source>
        <dbReference type="Proteomes" id="UP000234328"/>
    </source>
</evidence>
<evidence type="ECO:0000313" key="6">
    <source>
        <dbReference type="EMBL" id="PLC52738.1"/>
    </source>
</evidence>
<evidence type="ECO:0000256" key="2">
    <source>
        <dbReference type="ARBA" id="ARBA00023015"/>
    </source>
</evidence>
<dbReference type="Proteomes" id="UP000234328">
    <property type="component" value="Unassembled WGS sequence"/>
</dbReference>
<dbReference type="GO" id="GO:0003700">
    <property type="term" value="F:DNA-binding transcription factor activity"/>
    <property type="evidence" value="ECO:0007669"/>
    <property type="project" value="TreeGrafter"/>
</dbReference>
<dbReference type="GO" id="GO:0003677">
    <property type="term" value="F:DNA binding"/>
    <property type="evidence" value="ECO:0007669"/>
    <property type="project" value="UniProtKB-KW"/>
</dbReference>
<keyword evidence="7" id="KW-1185">Reference proteome</keyword>
<evidence type="ECO:0000256" key="4">
    <source>
        <dbReference type="ARBA" id="ARBA00023163"/>
    </source>
</evidence>
<comment type="similarity">
    <text evidence="1">Belongs to the LysR transcriptional regulatory family.</text>
</comment>
<name>A0A2N4UCJ4_9BURK</name>
<evidence type="ECO:0000256" key="1">
    <source>
        <dbReference type="ARBA" id="ARBA00009437"/>
    </source>
</evidence>
<organism evidence="6 7">
    <name type="scientific">Pollutimonas nitritireducens</name>
    <dbReference type="NCBI Taxonomy" id="2045209"/>
    <lineage>
        <taxon>Bacteria</taxon>
        <taxon>Pseudomonadati</taxon>
        <taxon>Pseudomonadota</taxon>
        <taxon>Betaproteobacteria</taxon>
        <taxon>Burkholderiales</taxon>
        <taxon>Alcaligenaceae</taxon>
        <taxon>Pollutimonas</taxon>
    </lineage>
</organism>
<dbReference type="InterPro" id="IPR005119">
    <property type="entry name" value="LysR_subst-bd"/>
</dbReference>
<dbReference type="EMBL" id="PDNV01000011">
    <property type="protein sequence ID" value="PLC52738.1"/>
    <property type="molecule type" value="Genomic_DNA"/>
</dbReference>
<proteinExistence type="inferred from homology"/>
<dbReference type="AlphaFoldDB" id="A0A2N4UCJ4"/>